<dbReference type="Proteomes" id="UP001370348">
    <property type="component" value="Chromosome"/>
</dbReference>
<dbReference type="Gene3D" id="3.40.50.2000">
    <property type="entry name" value="Glycogen Phosphorylase B"/>
    <property type="match status" value="2"/>
</dbReference>
<dbReference type="InterPro" id="IPR028098">
    <property type="entry name" value="Glyco_trans_4-like_N"/>
</dbReference>
<reference evidence="5 6" key="1">
    <citation type="submission" date="2021-12" db="EMBL/GenBank/DDBJ databases">
        <title>Discovery of the Pendulisporaceae a myxobacterial family with distinct sporulation behavior and unique specialized metabolism.</title>
        <authorList>
            <person name="Garcia R."/>
            <person name="Popoff A."/>
            <person name="Bader C.D."/>
            <person name="Loehr J."/>
            <person name="Walesch S."/>
            <person name="Walt C."/>
            <person name="Boldt J."/>
            <person name="Bunk B."/>
            <person name="Haeckl F.J.F.P.J."/>
            <person name="Gunesch A.P."/>
            <person name="Birkelbach J."/>
            <person name="Nuebel U."/>
            <person name="Pietschmann T."/>
            <person name="Bach T."/>
            <person name="Mueller R."/>
        </authorList>
    </citation>
    <scope>NUCLEOTIDE SEQUENCE [LARGE SCALE GENOMIC DNA]</scope>
    <source>
        <strain evidence="5 6">MSr11954</strain>
    </source>
</reference>
<dbReference type="Pfam" id="PF00534">
    <property type="entry name" value="Glycos_transf_1"/>
    <property type="match status" value="1"/>
</dbReference>
<evidence type="ECO:0000256" key="1">
    <source>
        <dbReference type="ARBA" id="ARBA00022676"/>
    </source>
</evidence>
<dbReference type="PANTHER" id="PTHR12526:SF510">
    <property type="entry name" value="D-INOSITOL 3-PHOSPHATE GLYCOSYLTRANSFERASE"/>
    <property type="match status" value="1"/>
</dbReference>
<dbReference type="CDD" id="cd03801">
    <property type="entry name" value="GT4_PimA-like"/>
    <property type="match status" value="1"/>
</dbReference>
<dbReference type="InterPro" id="IPR001296">
    <property type="entry name" value="Glyco_trans_1"/>
</dbReference>
<sequence>MKFLDPAVVHRAVVLPRPGVIGELYAKGGVVDDLFFEQNLVENPIEPWDRPMQREDFDAAMPLKGVRLVGNVVRGARAIARLTALARRGRYDLLYCNGTNADFAGGALARTSGVPALWHVRYTSIQPVLAPLHDRLAASRGVRRIICVSRAAAALFPHCPEKVSVIHNALDVDEFNTAHVRPSLRAELGVGPEVTIFGSQGRILRRKGYIEMVRAAGLALSTLSAAERERVRFVVIGDTPQDFRPDHVAECRALAESLGISKSVHFLGFREDVKPYVADFDVAVVPSVYPDPLPRAVIESMAMGKPVIAFDVGGVAEMLADGVTGTLVHLGEAGAENGHATKHPDRGVQGLANQFVRYARDPGLRLEQGRVARMRIEKEFSGERQAMKIQHEILRAAGFVEGGEGNEELEAAP</sequence>
<dbReference type="RefSeq" id="WP_394828896.1">
    <property type="nucleotide sequence ID" value="NZ_CP089984.1"/>
</dbReference>
<keyword evidence="6" id="KW-1185">Reference proteome</keyword>
<keyword evidence="2" id="KW-0808">Transferase</keyword>
<evidence type="ECO:0000259" key="3">
    <source>
        <dbReference type="Pfam" id="PF00534"/>
    </source>
</evidence>
<gene>
    <name evidence="5" type="ORF">LZC94_18815</name>
</gene>
<evidence type="ECO:0000259" key="4">
    <source>
        <dbReference type="Pfam" id="PF13439"/>
    </source>
</evidence>
<feature type="domain" description="Glycosyl transferase family 1" evidence="3">
    <location>
        <begin position="183"/>
        <end position="330"/>
    </location>
</feature>
<dbReference type="SUPFAM" id="SSF53756">
    <property type="entry name" value="UDP-Glycosyltransferase/glycogen phosphorylase"/>
    <property type="match status" value="1"/>
</dbReference>
<protein>
    <submittedName>
        <fullName evidence="5">Glycosyltransferase family 4 protein</fullName>
    </submittedName>
</protein>
<name>A0ABZ2M9V2_9BACT</name>
<organism evidence="5 6">
    <name type="scientific">Pendulispora albinea</name>
    <dbReference type="NCBI Taxonomy" id="2741071"/>
    <lineage>
        <taxon>Bacteria</taxon>
        <taxon>Pseudomonadati</taxon>
        <taxon>Myxococcota</taxon>
        <taxon>Myxococcia</taxon>
        <taxon>Myxococcales</taxon>
        <taxon>Sorangiineae</taxon>
        <taxon>Pendulisporaceae</taxon>
        <taxon>Pendulispora</taxon>
    </lineage>
</organism>
<accession>A0ABZ2M9V2</accession>
<evidence type="ECO:0000313" key="5">
    <source>
        <dbReference type="EMBL" id="WXB19272.1"/>
    </source>
</evidence>
<evidence type="ECO:0000256" key="2">
    <source>
        <dbReference type="ARBA" id="ARBA00022679"/>
    </source>
</evidence>
<dbReference type="EMBL" id="CP089984">
    <property type="protein sequence ID" value="WXB19272.1"/>
    <property type="molecule type" value="Genomic_DNA"/>
</dbReference>
<keyword evidence="1" id="KW-0328">Glycosyltransferase</keyword>
<feature type="domain" description="Glycosyltransferase subfamily 4-like N-terminal" evidence="4">
    <location>
        <begin position="68"/>
        <end position="173"/>
    </location>
</feature>
<dbReference type="PANTHER" id="PTHR12526">
    <property type="entry name" value="GLYCOSYLTRANSFERASE"/>
    <property type="match status" value="1"/>
</dbReference>
<evidence type="ECO:0000313" key="6">
    <source>
        <dbReference type="Proteomes" id="UP001370348"/>
    </source>
</evidence>
<dbReference type="Pfam" id="PF13439">
    <property type="entry name" value="Glyco_transf_4"/>
    <property type="match status" value="1"/>
</dbReference>
<proteinExistence type="predicted"/>